<dbReference type="Pfam" id="PF12417">
    <property type="entry name" value="DUF3669"/>
    <property type="match status" value="1"/>
</dbReference>
<reference evidence="3" key="1">
    <citation type="journal article" date="2017" name="Genome Biol.">
        <title>Comparative genomics reveals high biological diversity and specific adaptations in the industrially and medically important fungal genus Aspergillus.</title>
        <authorList>
            <person name="de Vries R.P."/>
            <person name="Riley R."/>
            <person name="Wiebenga A."/>
            <person name="Aguilar-Osorio G."/>
            <person name="Amillis S."/>
            <person name="Uchima C.A."/>
            <person name="Anderluh G."/>
            <person name="Asadollahi M."/>
            <person name="Askin M."/>
            <person name="Barry K."/>
            <person name="Battaglia E."/>
            <person name="Bayram O."/>
            <person name="Benocci T."/>
            <person name="Braus-Stromeyer S.A."/>
            <person name="Caldana C."/>
            <person name="Canovas D."/>
            <person name="Cerqueira G.C."/>
            <person name="Chen F."/>
            <person name="Chen W."/>
            <person name="Choi C."/>
            <person name="Clum A."/>
            <person name="Dos Santos R.A."/>
            <person name="Damasio A.R."/>
            <person name="Diallinas G."/>
            <person name="Emri T."/>
            <person name="Fekete E."/>
            <person name="Flipphi M."/>
            <person name="Freyberg S."/>
            <person name="Gallo A."/>
            <person name="Gournas C."/>
            <person name="Habgood R."/>
            <person name="Hainaut M."/>
            <person name="Harispe M.L."/>
            <person name="Henrissat B."/>
            <person name="Hilden K.S."/>
            <person name="Hope R."/>
            <person name="Hossain A."/>
            <person name="Karabika E."/>
            <person name="Karaffa L."/>
            <person name="Karanyi Z."/>
            <person name="Krasevec N."/>
            <person name="Kuo A."/>
            <person name="Kusch H."/>
            <person name="LaButti K."/>
            <person name="Lagendijk E.L."/>
            <person name="Lapidus A."/>
            <person name="Levasseur A."/>
            <person name="Lindquist E."/>
            <person name="Lipzen A."/>
            <person name="Logrieco A.F."/>
            <person name="MacCabe A."/>
            <person name="Maekelae M.R."/>
            <person name="Malavazi I."/>
            <person name="Melin P."/>
            <person name="Meyer V."/>
            <person name="Mielnichuk N."/>
            <person name="Miskei M."/>
            <person name="Molnar A.P."/>
            <person name="Mule G."/>
            <person name="Ngan C.Y."/>
            <person name="Orejas M."/>
            <person name="Orosz E."/>
            <person name="Ouedraogo J.P."/>
            <person name="Overkamp K.M."/>
            <person name="Park H.-S."/>
            <person name="Perrone G."/>
            <person name="Piumi F."/>
            <person name="Punt P.J."/>
            <person name="Ram A.F."/>
            <person name="Ramon A."/>
            <person name="Rauscher S."/>
            <person name="Record E."/>
            <person name="Riano-Pachon D.M."/>
            <person name="Robert V."/>
            <person name="Roehrig J."/>
            <person name="Ruller R."/>
            <person name="Salamov A."/>
            <person name="Salih N.S."/>
            <person name="Samson R.A."/>
            <person name="Sandor E."/>
            <person name="Sanguinetti M."/>
            <person name="Schuetze T."/>
            <person name="Sepcic K."/>
            <person name="Shelest E."/>
            <person name="Sherlock G."/>
            <person name="Sophianopoulou V."/>
            <person name="Squina F.M."/>
            <person name="Sun H."/>
            <person name="Susca A."/>
            <person name="Todd R.B."/>
            <person name="Tsang A."/>
            <person name="Unkles S.E."/>
            <person name="van de Wiele N."/>
            <person name="van Rossen-Uffink D."/>
            <person name="Oliveira J.V."/>
            <person name="Vesth T.C."/>
            <person name="Visser J."/>
            <person name="Yu J.-H."/>
            <person name="Zhou M."/>
            <person name="Andersen M.R."/>
            <person name="Archer D.B."/>
            <person name="Baker S.E."/>
            <person name="Benoit I."/>
            <person name="Brakhage A.A."/>
            <person name="Braus G.H."/>
            <person name="Fischer R."/>
            <person name="Frisvad J.C."/>
            <person name="Goldman G.H."/>
            <person name="Houbraken J."/>
            <person name="Oakley B."/>
            <person name="Pocsi I."/>
            <person name="Scazzocchio C."/>
            <person name="Seiboth B."/>
            <person name="vanKuyk P.A."/>
            <person name="Wortman J."/>
            <person name="Dyer P.S."/>
            <person name="Grigoriev I.V."/>
        </authorList>
    </citation>
    <scope>NUCLEOTIDE SEQUENCE [LARGE SCALE GENOMIC DNA]</scope>
    <source>
        <strain evidence="3">DTO 134E9</strain>
    </source>
</reference>
<dbReference type="AlphaFoldDB" id="A0A1L9RRU0"/>
<organism evidence="2 3">
    <name type="scientific">Aspergillus wentii DTO 134E9</name>
    <dbReference type="NCBI Taxonomy" id="1073089"/>
    <lineage>
        <taxon>Eukaryota</taxon>
        <taxon>Fungi</taxon>
        <taxon>Dikarya</taxon>
        <taxon>Ascomycota</taxon>
        <taxon>Pezizomycotina</taxon>
        <taxon>Eurotiomycetes</taxon>
        <taxon>Eurotiomycetidae</taxon>
        <taxon>Eurotiales</taxon>
        <taxon>Aspergillaceae</taxon>
        <taxon>Aspergillus</taxon>
        <taxon>Aspergillus subgen. Cremei</taxon>
    </lineage>
</organism>
<dbReference type="RefSeq" id="XP_040691223.1">
    <property type="nucleotide sequence ID" value="XM_040830713.1"/>
</dbReference>
<feature type="domain" description="DUF3669" evidence="1">
    <location>
        <begin position="240"/>
        <end position="296"/>
    </location>
</feature>
<proteinExistence type="predicted"/>
<protein>
    <recommendedName>
        <fullName evidence="1">DUF3669 domain-containing protein</fullName>
    </recommendedName>
</protein>
<dbReference type="Proteomes" id="UP000184383">
    <property type="component" value="Unassembled WGS sequence"/>
</dbReference>
<dbReference type="OrthoDB" id="2993351at2759"/>
<dbReference type="VEuPathDB" id="FungiDB:ASPWEDRAFT_171014"/>
<dbReference type="STRING" id="1073089.A0A1L9RRU0"/>
<evidence type="ECO:0000313" key="2">
    <source>
        <dbReference type="EMBL" id="OJJ37547.1"/>
    </source>
</evidence>
<evidence type="ECO:0000259" key="1">
    <source>
        <dbReference type="Pfam" id="PF12417"/>
    </source>
</evidence>
<dbReference type="InterPro" id="IPR022137">
    <property type="entry name" value="Znf_prot_DUF3669"/>
</dbReference>
<evidence type="ECO:0000313" key="3">
    <source>
        <dbReference type="Proteomes" id="UP000184383"/>
    </source>
</evidence>
<sequence length="319" mass="35756">MNSFHRIGAGFCGTVWTSSSEPAIAYKREDGGPSRSLHHDYTIHKLIESKLQLLRENTNTNINIQIHLPKCHRFISPSDPWWTTNLPRFPEGSSPCNVIEVSRIPAIPRATRETLISKYCPATLQDEIFASATNRDCLIRPYLGRRLHTPTSKRSKKSTEGRFQAFSLRNYPLHLDQMEELELGESGLVQWYATVMGETLAILHWGVGVDANDVEFVLAPPPSPSGDGQTATNPLGEHTMWILDFDLCRTISMDEDGVRQAVKAYWGNDPFFPRPGLDAKLWGCFREGYLSACLGVVGDSEGDERVMLSRMFVGLVEMG</sequence>
<dbReference type="EMBL" id="KV878211">
    <property type="protein sequence ID" value="OJJ37547.1"/>
    <property type="molecule type" value="Genomic_DNA"/>
</dbReference>
<keyword evidence="3" id="KW-1185">Reference proteome</keyword>
<gene>
    <name evidence="2" type="ORF">ASPWEDRAFT_171014</name>
</gene>
<name>A0A1L9RRU0_ASPWE</name>
<dbReference type="GeneID" id="63746561"/>
<accession>A0A1L9RRU0</accession>
<dbReference type="PANTHER" id="PTHR40780:SF2">
    <property type="entry name" value="DUF3669 DOMAIN-CONTAINING PROTEIN"/>
    <property type="match status" value="1"/>
</dbReference>
<dbReference type="PANTHER" id="PTHR40780">
    <property type="entry name" value="DUF3669 DOMAIN-CONTAINING PROTEIN"/>
    <property type="match status" value="1"/>
</dbReference>